<evidence type="ECO:0000313" key="3">
    <source>
        <dbReference type="Proteomes" id="UP001217918"/>
    </source>
</evidence>
<protein>
    <submittedName>
        <fullName evidence="2">Uncharacterized protein</fullName>
    </submittedName>
</protein>
<evidence type="ECO:0000313" key="2">
    <source>
        <dbReference type="EMBL" id="KAK2074418.1"/>
    </source>
</evidence>
<reference evidence="2" key="1">
    <citation type="journal article" date="2023" name="Mol. Plant Microbe Interact.">
        <title>Elucidating the Obligate Nature and Biological Capacity of an Invasive Fungal Corn Pathogen.</title>
        <authorList>
            <person name="MacCready J.S."/>
            <person name="Roggenkamp E.M."/>
            <person name="Gdanetz K."/>
            <person name="Chilvers M.I."/>
        </authorList>
    </citation>
    <scope>NUCLEOTIDE SEQUENCE</scope>
    <source>
        <strain evidence="2">PM02</strain>
    </source>
</reference>
<sequence>MEIGPSKLEPYKSSSNSKLDKPLPDKPINPVIVESTRPTLSIRKPELPEPITNEPLNNSDLILEEDKMQLNYYKLLAKTSSYILSFVYKA</sequence>
<proteinExistence type="predicted"/>
<dbReference type="AlphaFoldDB" id="A0AAD9MIP3"/>
<feature type="region of interest" description="Disordered" evidence="1">
    <location>
        <begin position="1"/>
        <end position="31"/>
    </location>
</feature>
<comment type="caution">
    <text evidence="2">The sequence shown here is derived from an EMBL/GenBank/DDBJ whole genome shotgun (WGS) entry which is preliminary data.</text>
</comment>
<dbReference type="Proteomes" id="UP001217918">
    <property type="component" value="Unassembled WGS sequence"/>
</dbReference>
<gene>
    <name evidence="2" type="ORF">P8C59_008626</name>
</gene>
<dbReference type="EMBL" id="JAQQPM010000008">
    <property type="protein sequence ID" value="KAK2074418.1"/>
    <property type="molecule type" value="Genomic_DNA"/>
</dbReference>
<organism evidence="2 3">
    <name type="scientific">Phyllachora maydis</name>
    <dbReference type="NCBI Taxonomy" id="1825666"/>
    <lineage>
        <taxon>Eukaryota</taxon>
        <taxon>Fungi</taxon>
        <taxon>Dikarya</taxon>
        <taxon>Ascomycota</taxon>
        <taxon>Pezizomycotina</taxon>
        <taxon>Sordariomycetes</taxon>
        <taxon>Sordariomycetidae</taxon>
        <taxon>Phyllachorales</taxon>
        <taxon>Phyllachoraceae</taxon>
        <taxon>Phyllachora</taxon>
    </lineage>
</organism>
<keyword evidence="3" id="KW-1185">Reference proteome</keyword>
<name>A0AAD9MIP3_9PEZI</name>
<evidence type="ECO:0000256" key="1">
    <source>
        <dbReference type="SAM" id="MobiDB-lite"/>
    </source>
</evidence>
<accession>A0AAD9MIP3</accession>